<organism evidence="3 4">
    <name type="scientific">Rehmannia glutinosa</name>
    <name type="common">Chinese foxglove</name>
    <dbReference type="NCBI Taxonomy" id="99300"/>
    <lineage>
        <taxon>Eukaryota</taxon>
        <taxon>Viridiplantae</taxon>
        <taxon>Streptophyta</taxon>
        <taxon>Embryophyta</taxon>
        <taxon>Tracheophyta</taxon>
        <taxon>Spermatophyta</taxon>
        <taxon>Magnoliopsida</taxon>
        <taxon>eudicotyledons</taxon>
        <taxon>Gunneridae</taxon>
        <taxon>Pentapetalae</taxon>
        <taxon>asterids</taxon>
        <taxon>lamiids</taxon>
        <taxon>Lamiales</taxon>
        <taxon>Orobanchaceae</taxon>
        <taxon>Rehmannieae</taxon>
        <taxon>Rehmannia</taxon>
    </lineage>
</organism>
<keyword evidence="4" id="KW-1185">Reference proteome</keyword>
<feature type="region of interest" description="Disordered" evidence="1">
    <location>
        <begin position="209"/>
        <end position="230"/>
    </location>
</feature>
<dbReference type="Pfam" id="PF24818">
    <property type="entry name" value="PH_TRF2_HOY1"/>
    <property type="match status" value="1"/>
</dbReference>
<feature type="domain" description="TRF2/HOY1 PH-like" evidence="2">
    <location>
        <begin position="237"/>
        <end position="355"/>
    </location>
</feature>
<dbReference type="InterPro" id="IPR057939">
    <property type="entry name" value="TRF2_HOY1_PH"/>
</dbReference>
<gene>
    <name evidence="3" type="ORF">DH2020_030620</name>
</gene>
<evidence type="ECO:0000313" key="4">
    <source>
        <dbReference type="Proteomes" id="UP001318860"/>
    </source>
</evidence>
<evidence type="ECO:0000259" key="2">
    <source>
        <dbReference type="Pfam" id="PF24818"/>
    </source>
</evidence>
<accession>A0ABR0VK90</accession>
<feature type="compositionally biased region" description="Acidic residues" evidence="1">
    <location>
        <begin position="84"/>
        <end position="99"/>
    </location>
</feature>
<proteinExistence type="predicted"/>
<comment type="caution">
    <text evidence="3">The sequence shown here is derived from an EMBL/GenBank/DDBJ whole genome shotgun (WGS) entry which is preliminary data.</text>
</comment>
<feature type="region of interest" description="Disordered" evidence="1">
    <location>
        <begin position="79"/>
        <end position="110"/>
    </location>
</feature>
<feature type="region of interest" description="Disordered" evidence="1">
    <location>
        <begin position="382"/>
        <end position="411"/>
    </location>
</feature>
<evidence type="ECO:0000313" key="3">
    <source>
        <dbReference type="EMBL" id="KAK6135635.1"/>
    </source>
</evidence>
<dbReference type="Proteomes" id="UP001318860">
    <property type="component" value="Unassembled WGS sequence"/>
</dbReference>
<dbReference type="EMBL" id="JABTTQ020001085">
    <property type="protein sequence ID" value="KAK6135635.1"/>
    <property type="molecule type" value="Genomic_DNA"/>
</dbReference>
<reference evidence="3 4" key="1">
    <citation type="journal article" date="2021" name="Comput. Struct. Biotechnol. J.">
        <title>De novo genome assembly of the potent medicinal plant Rehmannia glutinosa using nanopore technology.</title>
        <authorList>
            <person name="Ma L."/>
            <person name="Dong C."/>
            <person name="Song C."/>
            <person name="Wang X."/>
            <person name="Zheng X."/>
            <person name="Niu Y."/>
            <person name="Chen S."/>
            <person name="Feng W."/>
        </authorList>
    </citation>
    <scope>NUCLEOTIDE SEQUENCE [LARGE SCALE GENOMIC DNA]</scope>
    <source>
        <strain evidence="3">DH-2019</strain>
    </source>
</reference>
<evidence type="ECO:0000256" key="1">
    <source>
        <dbReference type="SAM" id="MobiDB-lite"/>
    </source>
</evidence>
<protein>
    <recommendedName>
        <fullName evidence="2">TRF2/HOY1 PH-like domain-containing protein</fullName>
    </recommendedName>
</protein>
<dbReference type="PANTHER" id="PTHR33494">
    <property type="entry name" value="OS02G0793800 PROTEIN"/>
    <property type="match status" value="1"/>
</dbReference>
<dbReference type="PANTHER" id="PTHR33494:SF27">
    <property type="entry name" value="ATP-DEPENDENT DNA HELICASE"/>
    <property type="match status" value="1"/>
</dbReference>
<sequence length="638" mass="69559">MNPHATEFVPGQTWVPNGYSVAPLNGYHPISPNGIATTLPNGTPETQNGFSVESTSSLKVDVSDEVAPEDNEKLHCEPGVKCEDTDDIVSPEGNGDDTTVEGTTTKRWGDYSDGEAEVTEVMGSLHSQNVEDFAEEEHGSLAKRSRLTAAPFNQQLSSGNHVFPVPPSQYNPLDEPSPLGLRLRKSPSLLELIQMRLSQGSSASISVTPSEIADSGSKKDVKGCSASSSNDKLKASNFPASLLRIGSWEYESRYEGDLVAKCYFAKHKLVWEVLEGGLKSKIEIQWSDITALKAECPDDGPGTLTIMLARQPAFFRETNPQPRKHTLWQATTDFTDGQASINRQHYIQCPSGVLNKHYEKLIQCDTRLSILSRQPEIVTDSPYFESEASVQENSEESKGGGSNQLPDAAKGSPISVFEDAASSAASQLSSFKFEHNRLAVQHVSKEAASPSSVMDTQAIEGNRISDEHDYGGHKTLESLKVPGLHPSMSMSDLVNHIENHISEQMTCGSLPSARASECQDMLENISQVLLNDTHCATGLDEKSLMKKVNSLCCLLQQDPVVDGENRCEVSDRGKNVCFDLVNDSTHETPEGSIIKQAPAMPRRDSLGDLLLHLPSIASLPKFPKFLFGIAEDDEYRSP</sequence>
<name>A0ABR0VK90_REHGL</name>